<comment type="caution">
    <text evidence="2">The sequence shown here is derived from an EMBL/GenBank/DDBJ whole genome shotgun (WGS) entry which is preliminary data.</text>
</comment>
<dbReference type="EMBL" id="JBGBPQ010000023">
    <property type="protein sequence ID" value="KAL1500664.1"/>
    <property type="molecule type" value="Genomic_DNA"/>
</dbReference>
<evidence type="ECO:0000313" key="2">
    <source>
        <dbReference type="EMBL" id="KAL1500664.1"/>
    </source>
</evidence>
<accession>A0AB34IKB2</accession>
<feature type="region of interest" description="Disordered" evidence="1">
    <location>
        <begin position="121"/>
        <end position="182"/>
    </location>
</feature>
<evidence type="ECO:0000256" key="1">
    <source>
        <dbReference type="SAM" id="MobiDB-lite"/>
    </source>
</evidence>
<organism evidence="2 3">
    <name type="scientific">Prymnesium parvum</name>
    <name type="common">Toxic golden alga</name>
    <dbReference type="NCBI Taxonomy" id="97485"/>
    <lineage>
        <taxon>Eukaryota</taxon>
        <taxon>Haptista</taxon>
        <taxon>Haptophyta</taxon>
        <taxon>Prymnesiophyceae</taxon>
        <taxon>Prymnesiales</taxon>
        <taxon>Prymnesiaceae</taxon>
        <taxon>Prymnesium</taxon>
    </lineage>
</organism>
<feature type="compositionally biased region" description="Basic and acidic residues" evidence="1">
    <location>
        <begin position="128"/>
        <end position="142"/>
    </location>
</feature>
<proteinExistence type="predicted"/>
<reference evidence="2 3" key="1">
    <citation type="journal article" date="2024" name="Science">
        <title>Giant polyketide synthase enzymes in the biosynthesis of giant marine polyether toxins.</title>
        <authorList>
            <person name="Fallon T.R."/>
            <person name="Shende V.V."/>
            <person name="Wierzbicki I.H."/>
            <person name="Pendleton A.L."/>
            <person name="Watervoot N.F."/>
            <person name="Auber R.P."/>
            <person name="Gonzalez D.J."/>
            <person name="Wisecaver J.H."/>
            <person name="Moore B.S."/>
        </authorList>
    </citation>
    <scope>NUCLEOTIDE SEQUENCE [LARGE SCALE GENOMIC DNA]</scope>
    <source>
        <strain evidence="2 3">12B1</strain>
    </source>
</reference>
<protein>
    <submittedName>
        <fullName evidence="2">Uncharacterized protein</fullName>
    </submittedName>
</protein>
<sequence>MYVVRLLPAGRQLQNVRGEGKARDPLRFGNSKPCLRCLHALAAVGVHRVIFTSGERVPSSFIPGEQCIPCDVRSVDDLLMDAVVEGHSSRGDVQIADASQAPGCHVSAAQAAAASKLCAGKQTPLRKSPRDAGKDDAVKDGNKLTAPACGRREKYRGDAQERARPRAFGQGRSDVFQEGQVG</sequence>
<gene>
    <name evidence="2" type="ORF">AB1Y20_013311</name>
</gene>
<name>A0AB34IKB2_PRYPA</name>
<dbReference type="Proteomes" id="UP001515480">
    <property type="component" value="Unassembled WGS sequence"/>
</dbReference>
<dbReference type="AlphaFoldDB" id="A0AB34IKB2"/>
<evidence type="ECO:0000313" key="3">
    <source>
        <dbReference type="Proteomes" id="UP001515480"/>
    </source>
</evidence>
<keyword evidence="3" id="KW-1185">Reference proteome</keyword>
<feature type="compositionally biased region" description="Basic and acidic residues" evidence="1">
    <location>
        <begin position="150"/>
        <end position="164"/>
    </location>
</feature>